<proteinExistence type="predicted"/>
<feature type="compositionally biased region" description="Polar residues" evidence="1">
    <location>
        <begin position="265"/>
        <end position="279"/>
    </location>
</feature>
<keyword evidence="3" id="KW-1185">Reference proteome</keyword>
<accession>A0ABU6RQZ7</accession>
<protein>
    <submittedName>
        <fullName evidence="2">Uncharacterized protein</fullName>
    </submittedName>
</protein>
<comment type="caution">
    <text evidence="2">The sequence shown here is derived from an EMBL/GenBank/DDBJ whole genome shotgun (WGS) entry which is preliminary data.</text>
</comment>
<dbReference type="Proteomes" id="UP001341840">
    <property type="component" value="Unassembled WGS sequence"/>
</dbReference>
<feature type="region of interest" description="Disordered" evidence="1">
    <location>
        <begin position="265"/>
        <end position="291"/>
    </location>
</feature>
<feature type="compositionally biased region" description="Low complexity" evidence="1">
    <location>
        <begin position="30"/>
        <end position="54"/>
    </location>
</feature>
<evidence type="ECO:0000313" key="2">
    <source>
        <dbReference type="EMBL" id="MED6126487.1"/>
    </source>
</evidence>
<feature type="compositionally biased region" description="Low complexity" evidence="1">
    <location>
        <begin position="112"/>
        <end position="128"/>
    </location>
</feature>
<dbReference type="EMBL" id="JASCZI010031314">
    <property type="protein sequence ID" value="MED6126487.1"/>
    <property type="molecule type" value="Genomic_DNA"/>
</dbReference>
<reference evidence="2 3" key="1">
    <citation type="journal article" date="2023" name="Plants (Basel)">
        <title>Bridging the Gap: Combining Genomics and Transcriptomics Approaches to Understand Stylosanthes scabra, an Orphan Legume from the Brazilian Caatinga.</title>
        <authorList>
            <person name="Ferreira-Neto J.R.C."/>
            <person name="da Silva M.D."/>
            <person name="Binneck E."/>
            <person name="de Melo N.F."/>
            <person name="da Silva R.H."/>
            <person name="de Melo A.L.T.M."/>
            <person name="Pandolfi V."/>
            <person name="Bustamante F.O."/>
            <person name="Brasileiro-Vidal A.C."/>
            <person name="Benko-Iseppon A.M."/>
        </authorList>
    </citation>
    <scope>NUCLEOTIDE SEQUENCE [LARGE SCALE GENOMIC DNA]</scope>
    <source>
        <tissue evidence="2">Leaves</tissue>
    </source>
</reference>
<evidence type="ECO:0000256" key="1">
    <source>
        <dbReference type="SAM" id="MobiDB-lite"/>
    </source>
</evidence>
<name>A0ABU6RQZ7_9FABA</name>
<gene>
    <name evidence="2" type="ORF">PIB30_078965</name>
</gene>
<feature type="region of interest" description="Disordered" evidence="1">
    <location>
        <begin position="108"/>
        <end position="133"/>
    </location>
</feature>
<sequence length="347" mass="37749">MSNLRTINKSARWETPHYVRRATPPESQATSPTGQQNTQSSSSSHNTTATASSTLPTSKHRGHHRRPRLLSPPSNCRLLSLFGAFETSPKHDRITSFFVPHPLRSHTPQPPFSLSLSSTPSQPPSSSSSKRRGVSETLAAVIFLLCHTFETTTNTTIEPPTPSPSADEQDRHHCEFNSSLPLKLDPSVPRPSLPQAKICHRSASFLEFSLPHSALPALLLFDAPAPSTTVYPSILPPPAPIITGGILLSSITGWLAKAPAKAPTSITIGSTPGNPSQPLNDAYSDTECQNNAGKSAARSPIFELLLMFFEEIQEEFQLFHRHNFRGLSALILSSLYTSLCTEDYASL</sequence>
<feature type="region of interest" description="Disordered" evidence="1">
    <location>
        <begin position="153"/>
        <end position="172"/>
    </location>
</feature>
<feature type="compositionally biased region" description="Basic residues" evidence="1">
    <location>
        <begin position="58"/>
        <end position="68"/>
    </location>
</feature>
<feature type="region of interest" description="Disordered" evidence="1">
    <location>
        <begin position="1"/>
        <end position="73"/>
    </location>
</feature>
<organism evidence="2 3">
    <name type="scientific">Stylosanthes scabra</name>
    <dbReference type="NCBI Taxonomy" id="79078"/>
    <lineage>
        <taxon>Eukaryota</taxon>
        <taxon>Viridiplantae</taxon>
        <taxon>Streptophyta</taxon>
        <taxon>Embryophyta</taxon>
        <taxon>Tracheophyta</taxon>
        <taxon>Spermatophyta</taxon>
        <taxon>Magnoliopsida</taxon>
        <taxon>eudicotyledons</taxon>
        <taxon>Gunneridae</taxon>
        <taxon>Pentapetalae</taxon>
        <taxon>rosids</taxon>
        <taxon>fabids</taxon>
        <taxon>Fabales</taxon>
        <taxon>Fabaceae</taxon>
        <taxon>Papilionoideae</taxon>
        <taxon>50 kb inversion clade</taxon>
        <taxon>dalbergioids sensu lato</taxon>
        <taxon>Dalbergieae</taxon>
        <taxon>Pterocarpus clade</taxon>
        <taxon>Stylosanthes</taxon>
    </lineage>
</organism>
<evidence type="ECO:0000313" key="3">
    <source>
        <dbReference type="Proteomes" id="UP001341840"/>
    </source>
</evidence>